<dbReference type="CDD" id="cd06133">
    <property type="entry name" value="ERI-1_3'hExo_like"/>
    <property type="match status" value="1"/>
</dbReference>
<dbReference type="InterPro" id="IPR013520">
    <property type="entry name" value="Ribonucl_H"/>
</dbReference>
<dbReference type="SUPFAM" id="SSF53098">
    <property type="entry name" value="Ribonuclease H-like"/>
    <property type="match status" value="1"/>
</dbReference>
<dbReference type="Pfam" id="PF00929">
    <property type="entry name" value="RNase_T"/>
    <property type="match status" value="1"/>
</dbReference>
<feature type="domain" description="Exonuclease" evidence="4">
    <location>
        <begin position="1"/>
        <end position="181"/>
    </location>
</feature>
<dbReference type="AlphaFoldDB" id="A0A1I4ZDC2"/>
<gene>
    <name evidence="5" type="ORF">SAMN05660284_01593</name>
</gene>
<keyword evidence="3 5" id="KW-0269">Exonuclease</keyword>
<keyword evidence="1" id="KW-0540">Nuclease</keyword>
<dbReference type="InterPro" id="IPR012337">
    <property type="entry name" value="RNaseH-like_sf"/>
</dbReference>
<dbReference type="Proteomes" id="UP000242869">
    <property type="component" value="Unassembled WGS sequence"/>
</dbReference>
<evidence type="ECO:0000256" key="2">
    <source>
        <dbReference type="ARBA" id="ARBA00022801"/>
    </source>
</evidence>
<dbReference type="InterPro" id="IPR047201">
    <property type="entry name" value="ERI-1_3'hExo-like"/>
</dbReference>
<dbReference type="PANTHER" id="PTHR23044">
    <property type="entry name" value="3'-5' EXONUCLEASE ERI1-RELATED"/>
    <property type="match status" value="1"/>
</dbReference>
<evidence type="ECO:0000256" key="3">
    <source>
        <dbReference type="ARBA" id="ARBA00022839"/>
    </source>
</evidence>
<dbReference type="SMART" id="SM00479">
    <property type="entry name" value="EXOIII"/>
    <property type="match status" value="1"/>
</dbReference>
<evidence type="ECO:0000256" key="1">
    <source>
        <dbReference type="ARBA" id="ARBA00022722"/>
    </source>
</evidence>
<dbReference type="InterPro" id="IPR051274">
    <property type="entry name" value="3-5_Exoribonuclease"/>
</dbReference>
<proteinExistence type="predicted"/>
<dbReference type="RefSeq" id="WP_091194138.1">
    <property type="nucleotide sequence ID" value="NZ_FOVE01000010.1"/>
</dbReference>
<dbReference type="GO" id="GO:0000175">
    <property type="term" value="F:3'-5'-RNA exonuclease activity"/>
    <property type="evidence" value="ECO:0007669"/>
    <property type="project" value="InterPro"/>
</dbReference>
<name>A0A1I4ZDC2_9NEIS</name>
<dbReference type="EMBL" id="FOVE01000010">
    <property type="protein sequence ID" value="SFN48256.1"/>
    <property type="molecule type" value="Genomic_DNA"/>
</dbReference>
<dbReference type="PANTHER" id="PTHR23044:SF61">
    <property type="entry name" value="3'-5' EXORIBONUCLEASE 1-RELATED"/>
    <property type="match status" value="1"/>
</dbReference>
<reference evidence="6" key="1">
    <citation type="submission" date="2016-10" db="EMBL/GenBank/DDBJ databases">
        <authorList>
            <person name="Varghese N."/>
            <person name="Submissions S."/>
        </authorList>
    </citation>
    <scope>NUCLEOTIDE SEQUENCE [LARGE SCALE GENOMIC DNA]</scope>
    <source>
        <strain evidence="6">DSM 6150</strain>
    </source>
</reference>
<evidence type="ECO:0000259" key="4">
    <source>
        <dbReference type="SMART" id="SM00479"/>
    </source>
</evidence>
<dbReference type="Gene3D" id="3.30.420.10">
    <property type="entry name" value="Ribonuclease H-like superfamily/Ribonuclease H"/>
    <property type="match status" value="1"/>
</dbReference>
<evidence type="ECO:0000313" key="6">
    <source>
        <dbReference type="Proteomes" id="UP000242869"/>
    </source>
</evidence>
<accession>A0A1I4ZDC2</accession>
<protein>
    <submittedName>
        <fullName evidence="5">Inhibitor of the KinA pathway to sporulation, predicted exonuclease</fullName>
    </submittedName>
</protein>
<organism evidence="5 6">
    <name type="scientific">Formivibrio citricus</name>
    <dbReference type="NCBI Taxonomy" id="83765"/>
    <lineage>
        <taxon>Bacteria</taxon>
        <taxon>Pseudomonadati</taxon>
        <taxon>Pseudomonadota</taxon>
        <taxon>Betaproteobacteria</taxon>
        <taxon>Neisseriales</taxon>
        <taxon>Chitinibacteraceae</taxon>
        <taxon>Formivibrio</taxon>
    </lineage>
</organism>
<dbReference type="STRING" id="83765.SAMN05660284_01593"/>
<keyword evidence="6" id="KW-1185">Reference proteome</keyword>
<evidence type="ECO:0000313" key="5">
    <source>
        <dbReference type="EMBL" id="SFN48256.1"/>
    </source>
</evidence>
<dbReference type="GO" id="GO:0006259">
    <property type="term" value="P:DNA metabolic process"/>
    <property type="evidence" value="ECO:0007669"/>
    <property type="project" value="UniProtKB-ARBA"/>
</dbReference>
<sequence>MLLIIDLEATCSDDDSIPAEAMEIIEIGACWADIDGTVIDRFQSLVRPLERPQLTPFCTALTGIHQADVDHAALFPTAAGALREFVARHRTPDSFWASWGAYDRKQIERECARHGISDPIGMEHINAKRMFAKKQKIGKEVGMAKACQLAGLILEGTHHRGLDDALNIARLMPWVFGERALQPIVT</sequence>
<dbReference type="GO" id="GO:0003676">
    <property type="term" value="F:nucleic acid binding"/>
    <property type="evidence" value="ECO:0007669"/>
    <property type="project" value="InterPro"/>
</dbReference>
<dbReference type="OrthoDB" id="4563729at2"/>
<dbReference type="InterPro" id="IPR036397">
    <property type="entry name" value="RNaseH_sf"/>
</dbReference>
<keyword evidence="2" id="KW-0378">Hydrolase</keyword>